<dbReference type="GeneID" id="24259735"/>
<dbReference type="KEGG" id="ngg:RG540_CH06590"/>
<proteinExistence type="predicted"/>
<dbReference type="AlphaFoldDB" id="A0A068SLZ6"/>
<dbReference type="HOGENOM" id="CLU_2233644_0_0_5"/>
<dbReference type="PATRIC" id="fig|1028800.3.peg.668"/>
<evidence type="ECO:0000313" key="2">
    <source>
        <dbReference type="Proteomes" id="UP000028181"/>
    </source>
</evidence>
<dbReference type="EMBL" id="HG938353">
    <property type="protein sequence ID" value="CDN46849.1"/>
    <property type="molecule type" value="Genomic_DNA"/>
</dbReference>
<name>A0A068SLZ6_NEOGA</name>
<evidence type="ECO:0000313" key="1">
    <source>
        <dbReference type="EMBL" id="CDN46849.1"/>
    </source>
</evidence>
<sequence>MAINAYIVENGKLISATTLNNDAPSEVDLIALLGGTSTDMAAITMGSVGKVEVNFISSQPNRRLLIGKAPYLSGPDVRPHISLTPDQAVGIAAAVEDLWKLYGGI</sequence>
<organism evidence="1 2">
    <name type="scientific">Neorhizobium galegae bv. orientalis str. HAMBI 540</name>
    <dbReference type="NCBI Taxonomy" id="1028800"/>
    <lineage>
        <taxon>Bacteria</taxon>
        <taxon>Pseudomonadati</taxon>
        <taxon>Pseudomonadota</taxon>
        <taxon>Alphaproteobacteria</taxon>
        <taxon>Hyphomicrobiales</taxon>
        <taxon>Rhizobiaceae</taxon>
        <taxon>Rhizobium/Agrobacterium group</taxon>
        <taxon>Neorhizobium</taxon>
    </lineage>
</organism>
<accession>A0A068SLZ6</accession>
<gene>
    <name evidence="1" type="ORF">RG540_CH06590</name>
</gene>
<dbReference type="RefSeq" id="WP_038584488.1">
    <property type="nucleotide sequence ID" value="NZ_HG938353.1"/>
</dbReference>
<keyword evidence="2" id="KW-1185">Reference proteome</keyword>
<reference evidence="2" key="1">
    <citation type="journal article" date="2014" name="BMC Genomics">
        <title>Genome sequencing of two Neorhizobium galegae strains reveals a noeT gene responsible for the unusual acetylation of the nodulation factors.</title>
        <authorList>
            <person name="Osterman J."/>
            <person name="Marsh J."/>
            <person name="Laine P.K."/>
            <person name="Zeng Z."/>
            <person name="Alatalo E."/>
            <person name="Sullivan J.T."/>
            <person name="Young J.P."/>
            <person name="Thomas-Oates J."/>
            <person name="Paulin L."/>
            <person name="Lindstrom K."/>
        </authorList>
    </citation>
    <scope>NUCLEOTIDE SEQUENCE [LARGE SCALE GENOMIC DNA]</scope>
    <source>
        <strain evidence="2">HAMBI 540</strain>
    </source>
</reference>
<protein>
    <submittedName>
        <fullName evidence="1">Uncharacterized protein</fullName>
    </submittedName>
</protein>
<dbReference type="Proteomes" id="UP000028181">
    <property type="component" value="Chromosome I"/>
</dbReference>